<proteinExistence type="predicted"/>
<keyword evidence="6" id="KW-1185">Reference proteome</keyword>
<sequence length="1043" mass="115092" precursor="true">MPQPTPFQVFLASFVLAITCATQVSSAAEIDFVKQVRPILSDRCFRCHGPDSGTREAGLRLDERKSAITALDSGETAIIPGKPDESELIKRLLATDHDVVMPPPETGKKVSAAEVATLRQWIAEGANFAAHWSFVPPVKSAVPVTKNRDWSRGVIDQFVLARLEKEGLVPEAEADRAALIRRVTLDLTGLPPTPSEVDAFTSDSRPDAFERVVDRLLSSPAYGERMAVDWLDAARFADTHGFHIDSGRDMTRWREYVIDAFATNLPYDVFTREQLAGDLLPKSDDEKVTHRQLVASGFNRNHMINFEGGAIPAEYHNAYIVDRVSTTSTVFLGLTVACAQCHDHKYDPISHREFYQLYAFFNNVPENGLDGSRGNAAPLLKSPSRIQQVMQESMKSKIAATEKRIAEELAKAIPAGSSLEKVLIEQGATKFTILEGAKASSRGKATFEKLDDGSLRVGGPNAATEIYTIDLDTSSLVSRDMQQQLSALRVEALPDSALQGSGPGRSVNGNIVLTDIELHLLDDAGSPVERLAIATATADFSQETFPASNTIDDNLTTGWAIHPQVGKEHQLTLELVRPIAAKRVRLVLKFESQFAQHQLGRFRVSGTGASYPQLTAEHIAALSKPAPARNQEDATLIHSLMEKLAVSPELRSLQADLQKQKSELAAIDQAIPTTMVMAEMPSPRDTFIKLRGAYDANGEKVTAEVPAALPPLGSDQPRNRLGLANWLTDAQHPLLARVTVNRFWQMFFGIGLVKTSEDFGSQGELPSHPELLDYLAVDFVGADRATERWDVKRLVKQIVLSSTYRQSSRVTPEKLARDPENRLLARGSRFRLQAEFLRDSSLYLSGLLDSNIGGKSVSPYQPAGIWEELASRADGDNWTAQKYKQDHGQDLYRRTMYTFWKRTAPPPTLVTFDAPDRETCTVRRARTNTPLQALVMLNDPTYVEASRQFAARLLSDPSLKNDGERLRLAVKMVTARQAKPLELSILQSVIDYQRSHYAKHADQATKLLAVGESKSPEGLEASELAAWTILCSTLLNTDEAMNR</sequence>
<protein>
    <recommendedName>
        <fullName evidence="7">Cytochrome c domain-containing protein</fullName>
    </recommendedName>
</protein>
<feature type="chain" id="PRO_5003035398" description="Cytochrome c domain-containing protein" evidence="1">
    <location>
        <begin position="28"/>
        <end position="1043"/>
    </location>
</feature>
<reference evidence="5 6" key="1">
    <citation type="journal article" date="2009" name="Stand. Genomic Sci.">
        <title>Complete genome sequence of Pirellula staleyi type strain (ATCC 27377).</title>
        <authorList>
            <person name="Clum A."/>
            <person name="Tindall B.J."/>
            <person name="Sikorski J."/>
            <person name="Ivanova N."/>
            <person name="Mavrommatis K."/>
            <person name="Lucas S."/>
            <person name="Glavina del Rio T."/>
            <person name="Nolan M."/>
            <person name="Chen F."/>
            <person name="Tice H."/>
            <person name="Pitluck S."/>
            <person name="Cheng J.F."/>
            <person name="Chertkov O."/>
            <person name="Brettin T."/>
            <person name="Han C."/>
            <person name="Detter J.C."/>
            <person name="Kuske C."/>
            <person name="Bruce D."/>
            <person name="Goodwin L."/>
            <person name="Ovchinikova G."/>
            <person name="Pati A."/>
            <person name="Mikhailova N."/>
            <person name="Chen A."/>
            <person name="Palaniappan K."/>
            <person name="Land M."/>
            <person name="Hauser L."/>
            <person name="Chang Y.J."/>
            <person name="Jeffries C.D."/>
            <person name="Chain P."/>
            <person name="Rohde M."/>
            <person name="Goker M."/>
            <person name="Bristow J."/>
            <person name="Eisen J.A."/>
            <person name="Markowitz V."/>
            <person name="Hugenholtz P."/>
            <person name="Kyrpides N.C."/>
            <person name="Klenk H.P."/>
            <person name="Lapidus A."/>
        </authorList>
    </citation>
    <scope>NUCLEOTIDE SEQUENCE [LARGE SCALE GENOMIC DNA]</scope>
    <source>
        <strain evidence="6">ATCC 27377 / DSM 6068 / ICPB 4128</strain>
    </source>
</reference>
<dbReference type="InterPro" id="IPR011444">
    <property type="entry name" value="DUF1549"/>
</dbReference>
<evidence type="ECO:0008006" key="7">
    <source>
        <dbReference type="Google" id="ProtNLM"/>
    </source>
</evidence>
<dbReference type="SUPFAM" id="SSF49785">
    <property type="entry name" value="Galactose-binding domain-like"/>
    <property type="match status" value="1"/>
</dbReference>
<dbReference type="AlphaFoldDB" id="D2R2Q9"/>
<keyword evidence="1" id="KW-0732">Signal</keyword>
<dbReference type="PANTHER" id="PTHR35889:SF3">
    <property type="entry name" value="F-BOX DOMAIN-CONTAINING PROTEIN"/>
    <property type="match status" value="1"/>
</dbReference>
<evidence type="ECO:0000259" key="3">
    <source>
        <dbReference type="Pfam" id="PF07587"/>
    </source>
</evidence>
<dbReference type="InterPro" id="IPR036909">
    <property type="entry name" value="Cyt_c-like_dom_sf"/>
</dbReference>
<evidence type="ECO:0000256" key="1">
    <source>
        <dbReference type="SAM" id="SignalP"/>
    </source>
</evidence>
<gene>
    <name evidence="5" type="ordered locus">Psta_2228</name>
</gene>
<dbReference type="InterPro" id="IPR008979">
    <property type="entry name" value="Galactose-bd-like_sf"/>
</dbReference>
<dbReference type="eggNOG" id="COG2010">
    <property type="taxonomic scope" value="Bacteria"/>
</dbReference>
<evidence type="ECO:0000259" key="2">
    <source>
        <dbReference type="Pfam" id="PF07583"/>
    </source>
</evidence>
<dbReference type="Pfam" id="PF07583">
    <property type="entry name" value="PSCyt2"/>
    <property type="match status" value="1"/>
</dbReference>
<evidence type="ECO:0000313" key="5">
    <source>
        <dbReference type="EMBL" id="ADB16899.1"/>
    </source>
</evidence>
<dbReference type="STRING" id="530564.Psta_2228"/>
<dbReference type="KEGG" id="psl:Psta_2228"/>
<feature type="signal peptide" evidence="1">
    <location>
        <begin position="1"/>
        <end position="27"/>
    </location>
</feature>
<dbReference type="SUPFAM" id="SSF46626">
    <property type="entry name" value="Cytochrome c"/>
    <property type="match status" value="1"/>
</dbReference>
<dbReference type="Proteomes" id="UP000001887">
    <property type="component" value="Chromosome"/>
</dbReference>
<dbReference type="GO" id="GO:0009055">
    <property type="term" value="F:electron transfer activity"/>
    <property type="evidence" value="ECO:0007669"/>
    <property type="project" value="InterPro"/>
</dbReference>
<name>D2R2Q9_PIRSD</name>
<dbReference type="InterPro" id="IPR011429">
    <property type="entry name" value="Cyt_c_Planctomycete-type"/>
</dbReference>
<dbReference type="EMBL" id="CP001848">
    <property type="protein sequence ID" value="ADB16899.1"/>
    <property type="molecule type" value="Genomic_DNA"/>
</dbReference>
<feature type="domain" description="DUF1549" evidence="2">
    <location>
        <begin position="155"/>
        <end position="365"/>
    </location>
</feature>
<dbReference type="OrthoDB" id="127107at2"/>
<dbReference type="HOGENOM" id="CLU_005632_1_0_0"/>
<feature type="domain" description="DUF1553" evidence="3">
    <location>
        <begin position="719"/>
        <end position="989"/>
    </location>
</feature>
<accession>D2R2Q9</accession>
<dbReference type="InterPro" id="IPR022655">
    <property type="entry name" value="DUF1553"/>
</dbReference>
<organism evidence="5 6">
    <name type="scientific">Pirellula staleyi (strain ATCC 27377 / DSM 6068 / ICPB 4128)</name>
    <name type="common">Pirella staleyi</name>
    <dbReference type="NCBI Taxonomy" id="530564"/>
    <lineage>
        <taxon>Bacteria</taxon>
        <taxon>Pseudomonadati</taxon>
        <taxon>Planctomycetota</taxon>
        <taxon>Planctomycetia</taxon>
        <taxon>Pirellulales</taxon>
        <taxon>Pirellulaceae</taxon>
        <taxon>Pirellula</taxon>
    </lineage>
</organism>
<evidence type="ECO:0000259" key="4">
    <source>
        <dbReference type="Pfam" id="PF07635"/>
    </source>
</evidence>
<dbReference type="Pfam" id="PF07587">
    <property type="entry name" value="PSD1"/>
    <property type="match status" value="1"/>
</dbReference>
<feature type="domain" description="Cytochrome C Planctomycete-type" evidence="4">
    <location>
        <begin position="44"/>
        <end position="105"/>
    </location>
</feature>
<dbReference type="GO" id="GO:0020037">
    <property type="term" value="F:heme binding"/>
    <property type="evidence" value="ECO:0007669"/>
    <property type="project" value="InterPro"/>
</dbReference>
<dbReference type="PANTHER" id="PTHR35889">
    <property type="entry name" value="CYCLOINULO-OLIGOSACCHARIDE FRUCTANOTRANSFERASE-RELATED"/>
    <property type="match status" value="1"/>
</dbReference>
<dbReference type="Pfam" id="PF07635">
    <property type="entry name" value="PSCyt1"/>
    <property type="match status" value="1"/>
</dbReference>
<evidence type="ECO:0000313" key="6">
    <source>
        <dbReference type="Proteomes" id="UP000001887"/>
    </source>
</evidence>